<dbReference type="PATRIC" id="fig|52133.18.peg.973"/>
<dbReference type="RefSeq" id="WP_061518326.1">
    <property type="nucleotide sequence ID" value="NZ_JRUE01000081.1"/>
</dbReference>
<accession>A0A150I0Q6</accession>
<proteinExistence type="predicted"/>
<organism evidence="1 2">
    <name type="scientific">Acinetobacter venetianus</name>
    <dbReference type="NCBI Taxonomy" id="52133"/>
    <lineage>
        <taxon>Bacteria</taxon>
        <taxon>Pseudomonadati</taxon>
        <taxon>Pseudomonadota</taxon>
        <taxon>Gammaproteobacteria</taxon>
        <taxon>Moraxellales</taxon>
        <taxon>Moraxellaceae</taxon>
        <taxon>Acinetobacter</taxon>
    </lineage>
</organism>
<dbReference type="Proteomes" id="UP000075680">
    <property type="component" value="Unassembled WGS sequence"/>
</dbReference>
<gene>
    <name evidence="1" type="ORF">AVENLUH5627_00940</name>
</gene>
<dbReference type="EMBL" id="JRUE01000081">
    <property type="protein sequence ID" value="KXZ72772.1"/>
    <property type="molecule type" value="Genomic_DNA"/>
</dbReference>
<evidence type="ECO:0000313" key="2">
    <source>
        <dbReference type="Proteomes" id="UP000075680"/>
    </source>
</evidence>
<evidence type="ECO:0000313" key="1">
    <source>
        <dbReference type="EMBL" id="KXZ72772.1"/>
    </source>
</evidence>
<dbReference type="AlphaFoldDB" id="A0A150I0Q6"/>
<name>A0A150I0Q6_9GAMM</name>
<protein>
    <submittedName>
        <fullName evidence="1">Uncharacterized protein</fullName>
    </submittedName>
</protein>
<reference evidence="1 2" key="1">
    <citation type="journal article" date="2016" name="Sci. Rep.">
        <title>Genomic and phenotypic characterization of the species Acinetobacter venetianus.</title>
        <authorList>
            <person name="Fondi M."/>
            <person name="Maida I."/>
            <person name="Perrin E."/>
            <person name="Orlandini V."/>
            <person name="La Torre L."/>
            <person name="Bosi E."/>
            <person name="Negroni A."/>
            <person name="Zanaroli G."/>
            <person name="Fava F."/>
            <person name="Decorosi F."/>
            <person name="Giovannetti L."/>
            <person name="Viti C."/>
            <person name="Vaneechoutte M."/>
            <person name="Dijkshoorn L."/>
            <person name="Fani R."/>
        </authorList>
    </citation>
    <scope>NUCLEOTIDE SEQUENCE [LARGE SCALE GENOMIC DNA]</scope>
    <source>
        <strain evidence="1 2">LUH5627</strain>
    </source>
</reference>
<sequence>MNTELIPYVPIAPRVQSKHSELVGICVLFFEIIDRSVYLSVKINHVRTKGFLGICPDQINDLARELNLKTLDINELKNAFENLIYPQFMGEKSIKSPIWNNQEVTVWEFQLNQIDRLDEMKTTYADASLNIDSSLGTLRVWRKSLEASTGNKDVIYNNNDLIYLLQDLEQKLAVVQQYVEDTE</sequence>
<comment type="caution">
    <text evidence="1">The sequence shown here is derived from an EMBL/GenBank/DDBJ whole genome shotgun (WGS) entry which is preliminary data.</text>
</comment>